<dbReference type="PIRSF" id="PIRSF034852">
    <property type="entry name" value="UCP034852"/>
    <property type="match status" value="1"/>
</dbReference>
<gene>
    <name evidence="2" type="ORF">ACFQIC_00435</name>
</gene>
<keyword evidence="3" id="KW-1185">Reference proteome</keyword>
<evidence type="ECO:0000313" key="3">
    <source>
        <dbReference type="Proteomes" id="UP001596410"/>
    </source>
</evidence>
<accession>A0ABW2EFQ4</accession>
<dbReference type="EMBL" id="JBHSZV010000004">
    <property type="protein sequence ID" value="MFC7060336.1"/>
    <property type="molecule type" value="Genomic_DNA"/>
</dbReference>
<dbReference type="InterPro" id="IPR008326">
    <property type="entry name" value="PdhI-like"/>
</dbReference>
<protein>
    <submittedName>
        <fullName evidence="2">HesB/YadR/YfhF family protein</fullName>
    </submittedName>
</protein>
<dbReference type="InterPro" id="IPR035903">
    <property type="entry name" value="HesB-like_dom_sf"/>
</dbReference>
<dbReference type="SUPFAM" id="SSF89360">
    <property type="entry name" value="HesB-like domain"/>
    <property type="match status" value="1"/>
</dbReference>
<dbReference type="RefSeq" id="WP_204706190.1">
    <property type="nucleotide sequence ID" value="NZ_JBHSZV010000004.1"/>
</dbReference>
<organism evidence="2 3">
    <name type="scientific">Halobacillus seohaensis</name>
    <dbReference type="NCBI Taxonomy" id="447421"/>
    <lineage>
        <taxon>Bacteria</taxon>
        <taxon>Bacillati</taxon>
        <taxon>Bacillota</taxon>
        <taxon>Bacilli</taxon>
        <taxon>Bacillales</taxon>
        <taxon>Bacillaceae</taxon>
        <taxon>Halobacillus</taxon>
    </lineage>
</organism>
<name>A0ABW2EFQ4_9BACI</name>
<comment type="similarity">
    <text evidence="1">Belongs to the HesB/IscA family.</text>
</comment>
<sequence>MNLKVTEQAAQWYESEIDINNETSIRFFVRYGGSGGLQPGLSLAIQEDKAREPIAEDKVNKVTYFIEADDEWYFDGRSLTVQLNEKWQEPEFIYD</sequence>
<evidence type="ECO:0000256" key="1">
    <source>
        <dbReference type="ARBA" id="ARBA00006718"/>
    </source>
</evidence>
<dbReference type="Proteomes" id="UP001596410">
    <property type="component" value="Unassembled WGS sequence"/>
</dbReference>
<proteinExistence type="inferred from homology"/>
<evidence type="ECO:0000313" key="2">
    <source>
        <dbReference type="EMBL" id="MFC7060336.1"/>
    </source>
</evidence>
<reference evidence="3" key="1">
    <citation type="journal article" date="2019" name="Int. J. Syst. Evol. Microbiol.">
        <title>The Global Catalogue of Microorganisms (GCM) 10K type strain sequencing project: providing services to taxonomists for standard genome sequencing and annotation.</title>
        <authorList>
            <consortium name="The Broad Institute Genomics Platform"/>
            <consortium name="The Broad Institute Genome Sequencing Center for Infectious Disease"/>
            <person name="Wu L."/>
            <person name="Ma J."/>
        </authorList>
    </citation>
    <scope>NUCLEOTIDE SEQUENCE [LARGE SCALE GENOMIC DNA]</scope>
    <source>
        <strain evidence="3">CGMCC 4.1621</strain>
    </source>
</reference>
<comment type="caution">
    <text evidence="2">The sequence shown here is derived from an EMBL/GenBank/DDBJ whole genome shotgun (WGS) entry which is preliminary data.</text>
</comment>